<dbReference type="PANTHER" id="PTHR44196:SF1">
    <property type="entry name" value="DEHYDROGENASE_REDUCTASE SDR FAMILY MEMBER 7B"/>
    <property type="match status" value="1"/>
</dbReference>
<comment type="similarity">
    <text evidence="1">Belongs to the short-chain dehydrogenases/reductases (SDR) family.</text>
</comment>
<keyword evidence="5" id="KW-1185">Reference proteome</keyword>
<protein>
    <submittedName>
        <fullName evidence="4">SDR family NAD(P)-dependent oxidoreductase</fullName>
    </submittedName>
</protein>
<dbReference type="CDD" id="cd05233">
    <property type="entry name" value="SDR_c"/>
    <property type="match status" value="1"/>
</dbReference>
<proteinExistence type="inferred from homology"/>
<evidence type="ECO:0000313" key="5">
    <source>
        <dbReference type="Proteomes" id="UP001230289"/>
    </source>
</evidence>
<dbReference type="SUPFAM" id="SSF51735">
    <property type="entry name" value="NAD(P)-binding Rossmann-fold domains"/>
    <property type="match status" value="1"/>
</dbReference>
<evidence type="ECO:0000256" key="2">
    <source>
        <dbReference type="ARBA" id="ARBA00023002"/>
    </source>
</evidence>
<evidence type="ECO:0000259" key="3">
    <source>
        <dbReference type="SMART" id="SM00822"/>
    </source>
</evidence>
<evidence type="ECO:0000313" key="4">
    <source>
        <dbReference type="EMBL" id="MDQ4213493.1"/>
    </source>
</evidence>
<organism evidence="4 5">
    <name type="scientific">Microbacterium capsulatum</name>
    <dbReference type="NCBI Taxonomy" id="3041921"/>
    <lineage>
        <taxon>Bacteria</taxon>
        <taxon>Bacillati</taxon>
        <taxon>Actinomycetota</taxon>
        <taxon>Actinomycetes</taxon>
        <taxon>Micrococcales</taxon>
        <taxon>Microbacteriaceae</taxon>
        <taxon>Microbacterium</taxon>
    </lineage>
</organism>
<dbReference type="Pfam" id="PF00106">
    <property type="entry name" value="adh_short"/>
    <property type="match status" value="1"/>
</dbReference>
<keyword evidence="2" id="KW-0560">Oxidoreductase</keyword>
<dbReference type="InterPro" id="IPR002347">
    <property type="entry name" value="SDR_fam"/>
</dbReference>
<dbReference type="Gene3D" id="3.40.50.720">
    <property type="entry name" value="NAD(P)-binding Rossmann-like Domain"/>
    <property type="match status" value="1"/>
</dbReference>
<comment type="caution">
    <text evidence="4">The sequence shown here is derived from an EMBL/GenBank/DDBJ whole genome shotgun (WGS) entry which is preliminary data.</text>
</comment>
<sequence>MTRVAWIVGGGSGIGRGAAVALASPETLLVVSGRRADELAGTVDAVRAAGGVAHALPLDVSDPDAVRRAEERICAEHGPVRLLVYSAGTNVPNRFWEDTTPEDFARVVDVNLTGAMRTVHAVLPGMREAGDGLVVLVSSWAGWRFAPGVGAGYSTSKSALGALAETINAQERLNGVRATHFCPGEVATEILDTRPQPPSPAERALMLTADDIGTAIRWIADLPARICMNEIVLTPTSNTSYA</sequence>
<accession>A0ABU0XEH5</accession>
<dbReference type="PANTHER" id="PTHR44196">
    <property type="entry name" value="DEHYDROGENASE/REDUCTASE SDR FAMILY MEMBER 7B"/>
    <property type="match status" value="1"/>
</dbReference>
<dbReference type="InterPro" id="IPR036291">
    <property type="entry name" value="NAD(P)-bd_dom_sf"/>
</dbReference>
<gene>
    <name evidence="4" type="ORF">RBR11_06150</name>
</gene>
<dbReference type="PRINTS" id="PR00081">
    <property type="entry name" value="GDHRDH"/>
</dbReference>
<name>A0ABU0XEH5_9MICO</name>
<dbReference type="InterPro" id="IPR057326">
    <property type="entry name" value="KR_dom"/>
</dbReference>
<dbReference type="RefSeq" id="WP_308488437.1">
    <property type="nucleotide sequence ID" value="NZ_JAVFCB010000003.1"/>
</dbReference>
<dbReference type="SMART" id="SM00822">
    <property type="entry name" value="PKS_KR"/>
    <property type="match status" value="1"/>
</dbReference>
<dbReference type="Proteomes" id="UP001230289">
    <property type="component" value="Unassembled WGS sequence"/>
</dbReference>
<reference evidence="4 5" key="1">
    <citation type="submission" date="2023-08" db="EMBL/GenBank/DDBJ databases">
        <title>Microbacterium sp. nov., isolated from a waste landfill.</title>
        <authorList>
            <person name="Wen W."/>
        </authorList>
    </citation>
    <scope>NUCLEOTIDE SEQUENCE [LARGE SCALE GENOMIC DNA]</scope>
    <source>
        <strain evidence="4 5">ASV81</strain>
    </source>
</reference>
<feature type="domain" description="Ketoreductase" evidence="3">
    <location>
        <begin position="3"/>
        <end position="184"/>
    </location>
</feature>
<evidence type="ECO:0000256" key="1">
    <source>
        <dbReference type="ARBA" id="ARBA00006484"/>
    </source>
</evidence>
<dbReference type="EMBL" id="JAVFCB010000003">
    <property type="protein sequence ID" value="MDQ4213493.1"/>
    <property type="molecule type" value="Genomic_DNA"/>
</dbReference>